<name>A0A9Q3PC62_9BASI</name>
<keyword evidence="2" id="KW-1185">Reference proteome</keyword>
<comment type="caution">
    <text evidence="1">The sequence shown here is derived from an EMBL/GenBank/DDBJ whole genome shotgun (WGS) entry which is preliminary data.</text>
</comment>
<protein>
    <submittedName>
        <fullName evidence="1">Uncharacterized protein</fullName>
    </submittedName>
</protein>
<proteinExistence type="predicted"/>
<sequence length="194" mass="22848">MQDWWNKDIPQDEKFAKSGKRKELDDAAYEVLLDHMRHSKRYFKDYHKLPHINEKVVLRNYVTELTEVVWKLGLKVSSKAPNNVIYWKMNGRMKFGQVEHIFDLEHVDIQQGPLALIHEWVPLENTWESFSELSPFLLSWEVNHFRRSSCTCYVPLWDVLGLCAYVNVPAWVLGSPDVTLLVSSVRKLIGMELY</sequence>
<organism evidence="1 2">
    <name type="scientific">Austropuccinia psidii MF-1</name>
    <dbReference type="NCBI Taxonomy" id="1389203"/>
    <lineage>
        <taxon>Eukaryota</taxon>
        <taxon>Fungi</taxon>
        <taxon>Dikarya</taxon>
        <taxon>Basidiomycota</taxon>
        <taxon>Pucciniomycotina</taxon>
        <taxon>Pucciniomycetes</taxon>
        <taxon>Pucciniales</taxon>
        <taxon>Sphaerophragmiaceae</taxon>
        <taxon>Austropuccinia</taxon>
    </lineage>
</organism>
<evidence type="ECO:0000313" key="1">
    <source>
        <dbReference type="EMBL" id="MBW0555860.1"/>
    </source>
</evidence>
<dbReference type="EMBL" id="AVOT02063011">
    <property type="protein sequence ID" value="MBW0555860.1"/>
    <property type="molecule type" value="Genomic_DNA"/>
</dbReference>
<reference evidence="1" key="1">
    <citation type="submission" date="2021-03" db="EMBL/GenBank/DDBJ databases">
        <title>Draft genome sequence of rust myrtle Austropuccinia psidii MF-1, a brazilian biotype.</title>
        <authorList>
            <person name="Quecine M.C."/>
            <person name="Pachon D.M.R."/>
            <person name="Bonatelli M.L."/>
            <person name="Correr F.H."/>
            <person name="Franceschini L.M."/>
            <person name="Leite T.F."/>
            <person name="Margarido G.R.A."/>
            <person name="Almeida C.A."/>
            <person name="Ferrarezi J.A."/>
            <person name="Labate C.A."/>
        </authorList>
    </citation>
    <scope>NUCLEOTIDE SEQUENCE</scope>
    <source>
        <strain evidence="1">MF-1</strain>
    </source>
</reference>
<accession>A0A9Q3PC62</accession>
<dbReference type="Proteomes" id="UP000765509">
    <property type="component" value="Unassembled WGS sequence"/>
</dbReference>
<dbReference type="AlphaFoldDB" id="A0A9Q3PC62"/>
<evidence type="ECO:0000313" key="2">
    <source>
        <dbReference type="Proteomes" id="UP000765509"/>
    </source>
</evidence>
<dbReference type="OrthoDB" id="2505141at2759"/>
<gene>
    <name evidence="1" type="ORF">O181_095575</name>
</gene>